<keyword evidence="2" id="KW-0732">Signal</keyword>
<feature type="signal peptide" evidence="2">
    <location>
        <begin position="1"/>
        <end position="20"/>
    </location>
</feature>
<gene>
    <name evidence="3" type="ORF">DU478_06420</name>
</gene>
<dbReference type="Proteomes" id="UP000253977">
    <property type="component" value="Unassembled WGS sequence"/>
</dbReference>
<feature type="chain" id="PRO_5016770157" evidence="2">
    <location>
        <begin position="21"/>
        <end position="98"/>
    </location>
</feature>
<organism evidence="3 4">
    <name type="scientific">Thalassococcus profundi</name>
    <dbReference type="NCBI Taxonomy" id="2282382"/>
    <lineage>
        <taxon>Bacteria</taxon>
        <taxon>Pseudomonadati</taxon>
        <taxon>Pseudomonadota</taxon>
        <taxon>Alphaproteobacteria</taxon>
        <taxon>Rhodobacterales</taxon>
        <taxon>Roseobacteraceae</taxon>
        <taxon>Thalassococcus</taxon>
    </lineage>
</organism>
<keyword evidence="1" id="KW-1133">Transmembrane helix</keyword>
<feature type="transmembrane region" description="Helical" evidence="1">
    <location>
        <begin position="67"/>
        <end position="86"/>
    </location>
</feature>
<evidence type="ECO:0000313" key="4">
    <source>
        <dbReference type="Proteomes" id="UP000253977"/>
    </source>
</evidence>
<proteinExistence type="predicted"/>
<evidence type="ECO:0000313" key="3">
    <source>
        <dbReference type="EMBL" id="RDD67357.1"/>
    </source>
</evidence>
<dbReference type="EMBL" id="QPMK01000003">
    <property type="protein sequence ID" value="RDD67357.1"/>
    <property type="molecule type" value="Genomic_DNA"/>
</dbReference>
<keyword evidence="1" id="KW-0812">Transmembrane</keyword>
<keyword evidence="1" id="KW-0472">Membrane</keyword>
<keyword evidence="4" id="KW-1185">Reference proteome</keyword>
<sequence>MKSTILTSILCMSLGAAAFADSIANTRMSAEELRADLMGRATAAAPSRVPVVSTRVSEQQQSATGGIIIPLLMLALVAAAVASGGGDGGGGGRHMSYD</sequence>
<evidence type="ECO:0000256" key="2">
    <source>
        <dbReference type="SAM" id="SignalP"/>
    </source>
</evidence>
<dbReference type="AlphaFoldDB" id="A0A369TT88"/>
<comment type="caution">
    <text evidence="3">The sequence shown here is derived from an EMBL/GenBank/DDBJ whole genome shotgun (WGS) entry which is preliminary data.</text>
</comment>
<name>A0A369TT88_9RHOB</name>
<dbReference type="RefSeq" id="WP_114510106.1">
    <property type="nucleotide sequence ID" value="NZ_QPMK01000003.1"/>
</dbReference>
<accession>A0A369TT88</accession>
<evidence type="ECO:0000256" key="1">
    <source>
        <dbReference type="SAM" id="Phobius"/>
    </source>
</evidence>
<reference evidence="3 4" key="1">
    <citation type="submission" date="2018-07" db="EMBL/GenBank/DDBJ databases">
        <title>Thalassococcus profundi sp. nov., a marine bacterium isolated from deep seawater of Okinawa Trough.</title>
        <authorList>
            <person name="Yu M."/>
        </authorList>
    </citation>
    <scope>NUCLEOTIDE SEQUENCE [LARGE SCALE GENOMIC DNA]</scope>
    <source>
        <strain evidence="3 4">WRAS1</strain>
    </source>
</reference>
<protein>
    <submittedName>
        <fullName evidence="3">Uncharacterized protein</fullName>
    </submittedName>
</protein>